<gene>
    <name evidence="2" type="ORF">FHR84_003133</name>
</gene>
<proteinExistence type="predicted"/>
<sequence>MLVRPLLRLPRTLSAAAGLVTAGSLLVVSPFDFPCVFAAAGLDGPMCGGTRMLEALLRGDLPGALGFNAFAALVLLPLVAALLVACARCELGRGRSFWPSGRRGFACAHLLGGGLVLWTVLRNLPVEPFTVLAT</sequence>
<keyword evidence="1" id="KW-0812">Transmembrane</keyword>
<dbReference type="EMBL" id="JACBYW010000005">
    <property type="protein sequence ID" value="NYH79795.1"/>
    <property type="molecule type" value="Genomic_DNA"/>
</dbReference>
<name>A0A852Z3D7_9ACTN</name>
<dbReference type="Pfam" id="PF10825">
    <property type="entry name" value="DUF2752"/>
    <property type="match status" value="1"/>
</dbReference>
<dbReference type="RefSeq" id="WP_343075294.1">
    <property type="nucleotide sequence ID" value="NZ_JACBYW010000005.1"/>
</dbReference>
<dbReference type="AlphaFoldDB" id="A0A852Z3D7"/>
<evidence type="ECO:0000313" key="2">
    <source>
        <dbReference type="EMBL" id="NYH79795.1"/>
    </source>
</evidence>
<keyword evidence="1" id="KW-1133">Transmembrane helix</keyword>
<feature type="transmembrane region" description="Helical" evidence="1">
    <location>
        <begin position="62"/>
        <end position="84"/>
    </location>
</feature>
<organism evidence="2 3">
    <name type="scientific">Actinopolyspora biskrensis</name>
    <dbReference type="NCBI Taxonomy" id="1470178"/>
    <lineage>
        <taxon>Bacteria</taxon>
        <taxon>Bacillati</taxon>
        <taxon>Actinomycetota</taxon>
        <taxon>Actinomycetes</taxon>
        <taxon>Actinopolysporales</taxon>
        <taxon>Actinopolysporaceae</taxon>
        <taxon>Actinopolyspora</taxon>
    </lineage>
</organism>
<evidence type="ECO:0008006" key="4">
    <source>
        <dbReference type="Google" id="ProtNLM"/>
    </source>
</evidence>
<evidence type="ECO:0000256" key="1">
    <source>
        <dbReference type="SAM" id="Phobius"/>
    </source>
</evidence>
<protein>
    <recommendedName>
        <fullName evidence="4">DUF2752 domain-containing protein</fullName>
    </recommendedName>
</protein>
<comment type="caution">
    <text evidence="2">The sequence shown here is derived from an EMBL/GenBank/DDBJ whole genome shotgun (WGS) entry which is preliminary data.</text>
</comment>
<dbReference type="Proteomes" id="UP000548304">
    <property type="component" value="Unassembled WGS sequence"/>
</dbReference>
<accession>A0A852Z3D7</accession>
<evidence type="ECO:0000313" key="3">
    <source>
        <dbReference type="Proteomes" id="UP000548304"/>
    </source>
</evidence>
<feature type="transmembrane region" description="Helical" evidence="1">
    <location>
        <begin position="104"/>
        <end position="121"/>
    </location>
</feature>
<keyword evidence="1" id="KW-0472">Membrane</keyword>
<reference evidence="2 3" key="1">
    <citation type="submission" date="2020-07" db="EMBL/GenBank/DDBJ databases">
        <title>Genomic Encyclopedia of Type Strains, Phase III (KMG-III): the genomes of soil and plant-associated and newly described type strains.</title>
        <authorList>
            <person name="Whitman W."/>
        </authorList>
    </citation>
    <scope>NUCLEOTIDE SEQUENCE [LARGE SCALE GENOMIC DNA]</scope>
    <source>
        <strain evidence="2 3">CECT 8576</strain>
    </source>
</reference>
<keyword evidence="3" id="KW-1185">Reference proteome</keyword>
<dbReference type="InterPro" id="IPR021215">
    <property type="entry name" value="DUF2752"/>
</dbReference>